<gene>
    <name evidence="12" type="ORF">CB5_LOCUS14544</name>
</gene>
<dbReference type="Gene3D" id="3.30.200.20">
    <property type="entry name" value="Phosphorylase Kinase, domain 1"/>
    <property type="match status" value="1"/>
</dbReference>
<dbReference type="GO" id="GO:0004672">
    <property type="term" value="F:protein kinase activity"/>
    <property type="evidence" value="ECO:0007669"/>
    <property type="project" value="InterPro"/>
</dbReference>
<dbReference type="Gene3D" id="1.10.510.10">
    <property type="entry name" value="Transferase(Phosphotransferase) domain 1"/>
    <property type="match status" value="1"/>
</dbReference>
<evidence type="ECO:0000256" key="5">
    <source>
        <dbReference type="ARBA" id="ARBA00022737"/>
    </source>
</evidence>
<evidence type="ECO:0000256" key="2">
    <source>
        <dbReference type="ARBA" id="ARBA00022614"/>
    </source>
</evidence>
<dbReference type="Gene3D" id="3.80.10.10">
    <property type="entry name" value="Ribonuclease Inhibitor"/>
    <property type="match status" value="2"/>
</dbReference>
<evidence type="ECO:0000256" key="3">
    <source>
        <dbReference type="ARBA" id="ARBA00022692"/>
    </source>
</evidence>
<evidence type="ECO:0000256" key="4">
    <source>
        <dbReference type="ARBA" id="ARBA00022729"/>
    </source>
</evidence>
<dbReference type="FunFam" id="3.30.200.20:FF:000125">
    <property type="entry name" value="Protein STRUBBELIG-RECEPTOR FAMILY 8"/>
    <property type="match status" value="1"/>
</dbReference>
<evidence type="ECO:0000259" key="11">
    <source>
        <dbReference type="PROSITE" id="PS50011"/>
    </source>
</evidence>
<dbReference type="InterPro" id="IPR011009">
    <property type="entry name" value="Kinase-like_dom_sf"/>
</dbReference>
<accession>A0A6V7PL09</accession>
<dbReference type="InterPro" id="IPR001611">
    <property type="entry name" value="Leu-rich_rpt"/>
</dbReference>
<dbReference type="GO" id="GO:0016020">
    <property type="term" value="C:membrane"/>
    <property type="evidence" value="ECO:0007669"/>
    <property type="project" value="UniProtKB-SubCell"/>
</dbReference>
<dbReference type="PANTHER" id="PTHR48007:SF56">
    <property type="entry name" value="LOW QUALITY PROTEIN: PROTEIN STRUBBELIG-RECEPTOR FAMILY 2"/>
    <property type="match status" value="1"/>
</dbReference>
<dbReference type="InterPro" id="IPR001245">
    <property type="entry name" value="Ser-Thr/Tyr_kinase_cat_dom"/>
</dbReference>
<dbReference type="SUPFAM" id="SSF52058">
    <property type="entry name" value="L domain-like"/>
    <property type="match status" value="1"/>
</dbReference>
<proteinExistence type="predicted"/>
<evidence type="ECO:0000256" key="9">
    <source>
        <dbReference type="SAM" id="Phobius"/>
    </source>
</evidence>
<keyword evidence="6 9" id="KW-1133">Transmembrane helix</keyword>
<organism evidence="12">
    <name type="scientific">Ananas comosus var. bracteatus</name>
    <name type="common">red pineapple</name>
    <dbReference type="NCBI Taxonomy" id="296719"/>
    <lineage>
        <taxon>Eukaryota</taxon>
        <taxon>Viridiplantae</taxon>
        <taxon>Streptophyta</taxon>
        <taxon>Embryophyta</taxon>
        <taxon>Tracheophyta</taxon>
        <taxon>Spermatophyta</taxon>
        <taxon>Magnoliopsida</taxon>
        <taxon>Liliopsida</taxon>
        <taxon>Poales</taxon>
        <taxon>Bromeliaceae</taxon>
        <taxon>Bromelioideae</taxon>
        <taxon>Ananas</taxon>
    </lineage>
</organism>
<comment type="subcellular location">
    <subcellularLocation>
        <location evidence="1">Membrane</location>
    </subcellularLocation>
</comment>
<keyword evidence="8" id="KW-0675">Receptor</keyword>
<keyword evidence="3 9" id="KW-0812">Transmembrane</keyword>
<dbReference type="AlphaFoldDB" id="A0A6V7PL09"/>
<dbReference type="Pfam" id="PF00560">
    <property type="entry name" value="LRR_1"/>
    <property type="match status" value="1"/>
</dbReference>
<dbReference type="InterPro" id="IPR032675">
    <property type="entry name" value="LRR_dom_sf"/>
</dbReference>
<dbReference type="InterPro" id="IPR000719">
    <property type="entry name" value="Prot_kinase_dom"/>
</dbReference>
<dbReference type="SUPFAM" id="SSF56112">
    <property type="entry name" value="Protein kinase-like (PK-like)"/>
    <property type="match status" value="1"/>
</dbReference>
<keyword evidence="4 10" id="KW-0732">Signal</keyword>
<keyword evidence="2" id="KW-0433">Leucine-rich repeat</keyword>
<feature type="chain" id="PRO_5028024470" description="Protein kinase domain-containing protein" evidence="10">
    <location>
        <begin position="30"/>
        <end position="712"/>
    </location>
</feature>
<dbReference type="PANTHER" id="PTHR48007">
    <property type="entry name" value="LEUCINE-RICH REPEAT RECEPTOR-LIKE PROTEIN KINASE PXC1"/>
    <property type="match status" value="1"/>
</dbReference>
<feature type="transmembrane region" description="Helical" evidence="9">
    <location>
        <begin position="292"/>
        <end position="317"/>
    </location>
</feature>
<evidence type="ECO:0000256" key="1">
    <source>
        <dbReference type="ARBA" id="ARBA00004370"/>
    </source>
</evidence>
<feature type="domain" description="Protein kinase" evidence="11">
    <location>
        <begin position="410"/>
        <end position="671"/>
    </location>
</feature>
<dbReference type="Pfam" id="PF07714">
    <property type="entry name" value="PK_Tyr_Ser-Thr"/>
    <property type="match status" value="1"/>
</dbReference>
<keyword evidence="7 9" id="KW-0472">Membrane</keyword>
<evidence type="ECO:0000256" key="6">
    <source>
        <dbReference type="ARBA" id="ARBA00022989"/>
    </source>
</evidence>
<dbReference type="GO" id="GO:0005524">
    <property type="term" value="F:ATP binding"/>
    <property type="evidence" value="ECO:0007669"/>
    <property type="project" value="InterPro"/>
</dbReference>
<name>A0A6V7PL09_ANACO</name>
<dbReference type="InterPro" id="IPR046959">
    <property type="entry name" value="PRK1-6/SRF4-like"/>
</dbReference>
<dbReference type="EMBL" id="LR862149">
    <property type="protein sequence ID" value="CAD1831333.1"/>
    <property type="molecule type" value="Genomic_DNA"/>
</dbReference>
<keyword evidence="5" id="KW-0677">Repeat</keyword>
<evidence type="ECO:0000256" key="7">
    <source>
        <dbReference type="ARBA" id="ARBA00023136"/>
    </source>
</evidence>
<feature type="signal peptide" evidence="10">
    <location>
        <begin position="1"/>
        <end position="29"/>
    </location>
</feature>
<evidence type="ECO:0000256" key="8">
    <source>
        <dbReference type="ARBA" id="ARBA00023170"/>
    </source>
</evidence>
<evidence type="ECO:0000256" key="10">
    <source>
        <dbReference type="SAM" id="SignalP"/>
    </source>
</evidence>
<dbReference type="PROSITE" id="PS50011">
    <property type="entry name" value="PROTEIN_KINASE_DOM"/>
    <property type="match status" value="1"/>
</dbReference>
<dbReference type="FunFam" id="3.80.10.10:FF:000062">
    <property type="entry name" value="protein STRUBBELIG-RECEPTOR FAMILY 3"/>
    <property type="match status" value="1"/>
</dbReference>
<sequence length="712" mass="77652">MGAAFPQFLAVSLAGNVLFVFALLASALTDPLDVASLEGLYGSLNTPMALAGWRIGGGDPCGGEPWIGVSCSGPSFVSINISGLGIGGFLSPQLSNLLSLKELDASNNTIGGEIPYGLPPNVTRINLAANKFEGSIPLSLSSLKFLKHLNFSYNNLLGPIGNAFTDMQSLETLDLSFNHFTGDLPTSFGSLTHLHSLYLQGNEFTGSVILLANLPLSILNLENNHFSGYIPKQLEFIPQLRIDGNLFQQSINGSTHSPLSSTDNNVSHSPRVSQVSFSYPSKTVHNKHRKKVGIVVMVGVVGSLFVIAVISAIVFIINARRYHKNNPYWSKSSSESLCSLPITAPAEPRIHFEECIWDAPSMTGVQPPPLLHQIKSEKISTRRSSVKRSKNLVTAKLYSASEILAATKNYCSEGLIGKGLIGRVYRAEFPDGQILAVKKIDMIELTLYEEDEFLDVIWSISRLKHRHISTLLGYCVEQGQHVLVYEYAKNGSLDDVLFSPISKCKDLSWKARLRIALGVAYALEFMHCICSPPVAHGNVKATNILLDDKLMPHISDCGLTVLTHLVSAKQKAAGKLVGSKGYAAPEIATPGVDKKKSDVYSFGEEQQFLVNWASLHLHDLSSLEGITDPQIRGNIPLRALSRFADIISLCIQPLPEFRLSISEVTERLVRLVRKMGQHDRPSTADHSDPDVSNFSFRTTLPYFDPSTSPSSA</sequence>
<reference evidence="12" key="1">
    <citation type="submission" date="2020-07" db="EMBL/GenBank/DDBJ databases">
        <authorList>
            <person name="Lin J."/>
        </authorList>
    </citation>
    <scope>NUCLEOTIDE SEQUENCE</scope>
</reference>
<protein>
    <recommendedName>
        <fullName evidence="11">Protein kinase domain-containing protein</fullName>
    </recommendedName>
</protein>
<dbReference type="Pfam" id="PF13855">
    <property type="entry name" value="LRR_8"/>
    <property type="match status" value="1"/>
</dbReference>
<evidence type="ECO:0000313" key="12">
    <source>
        <dbReference type="EMBL" id="CAD1831333.1"/>
    </source>
</evidence>